<dbReference type="NCBIfam" id="TIGR00029">
    <property type="entry name" value="S20"/>
    <property type="match status" value="1"/>
</dbReference>
<name>A0A6J4V8W0_9BACT</name>
<keyword evidence="5 8" id="KW-0689">Ribosomal protein</keyword>
<dbReference type="GO" id="GO:0015935">
    <property type="term" value="C:small ribosomal subunit"/>
    <property type="evidence" value="ECO:0007669"/>
    <property type="project" value="TreeGrafter"/>
</dbReference>
<keyword evidence="3 8" id="KW-0699">rRNA-binding</keyword>
<evidence type="ECO:0000256" key="4">
    <source>
        <dbReference type="ARBA" id="ARBA00022884"/>
    </source>
</evidence>
<dbReference type="InterPro" id="IPR036510">
    <property type="entry name" value="Ribosomal_bS20_sf"/>
</dbReference>
<dbReference type="GO" id="GO:0003735">
    <property type="term" value="F:structural constituent of ribosome"/>
    <property type="evidence" value="ECO:0007669"/>
    <property type="project" value="InterPro"/>
</dbReference>
<gene>
    <name evidence="8" type="primary">rpsT</name>
    <name evidence="10" type="ORF">AVDCRST_MAG33-2623</name>
</gene>
<evidence type="ECO:0000256" key="2">
    <source>
        <dbReference type="ARBA" id="ARBA00007634"/>
    </source>
</evidence>
<proteinExistence type="inferred from homology"/>
<dbReference type="PANTHER" id="PTHR33398">
    <property type="entry name" value="30S RIBOSOMAL PROTEIN S20"/>
    <property type="match status" value="1"/>
</dbReference>
<dbReference type="HAMAP" id="MF_00500">
    <property type="entry name" value="Ribosomal_bS20"/>
    <property type="match status" value="1"/>
</dbReference>
<dbReference type="EMBL" id="CADCWK010000313">
    <property type="protein sequence ID" value="CAA9571977.1"/>
    <property type="molecule type" value="Genomic_DNA"/>
</dbReference>
<evidence type="ECO:0000256" key="6">
    <source>
        <dbReference type="ARBA" id="ARBA00023274"/>
    </source>
</evidence>
<evidence type="ECO:0000256" key="8">
    <source>
        <dbReference type="HAMAP-Rule" id="MF_00500"/>
    </source>
</evidence>
<evidence type="ECO:0000256" key="1">
    <source>
        <dbReference type="ARBA" id="ARBA00003134"/>
    </source>
</evidence>
<dbReference type="GO" id="GO:0006412">
    <property type="term" value="P:translation"/>
    <property type="evidence" value="ECO:0007669"/>
    <property type="project" value="UniProtKB-UniRule"/>
</dbReference>
<evidence type="ECO:0000256" key="3">
    <source>
        <dbReference type="ARBA" id="ARBA00022730"/>
    </source>
</evidence>
<feature type="compositionally biased region" description="Basic residues" evidence="9">
    <location>
        <begin position="1"/>
        <end position="20"/>
    </location>
</feature>
<accession>A0A6J4V8W0</accession>
<dbReference type="Pfam" id="PF01649">
    <property type="entry name" value="Ribosomal_S20p"/>
    <property type="match status" value="1"/>
</dbReference>
<dbReference type="PANTHER" id="PTHR33398:SF1">
    <property type="entry name" value="SMALL RIBOSOMAL SUBUNIT PROTEIN BS20C"/>
    <property type="match status" value="1"/>
</dbReference>
<evidence type="ECO:0000256" key="7">
    <source>
        <dbReference type="ARBA" id="ARBA00035136"/>
    </source>
</evidence>
<protein>
    <recommendedName>
        <fullName evidence="7 8">Small ribosomal subunit protein bS20</fullName>
    </recommendedName>
</protein>
<keyword evidence="4 8" id="KW-0694">RNA-binding</keyword>
<evidence type="ECO:0000256" key="5">
    <source>
        <dbReference type="ARBA" id="ARBA00022980"/>
    </source>
</evidence>
<comment type="similarity">
    <text evidence="2 8">Belongs to the bacterial ribosomal protein bS20 family.</text>
</comment>
<comment type="function">
    <text evidence="1 8">Binds directly to 16S ribosomal RNA.</text>
</comment>
<dbReference type="GO" id="GO:0070181">
    <property type="term" value="F:small ribosomal subunit rRNA binding"/>
    <property type="evidence" value="ECO:0007669"/>
    <property type="project" value="TreeGrafter"/>
</dbReference>
<keyword evidence="6 8" id="KW-0687">Ribonucleoprotein</keyword>
<evidence type="ECO:0000313" key="10">
    <source>
        <dbReference type="EMBL" id="CAA9571977.1"/>
    </source>
</evidence>
<dbReference type="Gene3D" id="1.20.58.110">
    <property type="entry name" value="Ribosomal protein S20"/>
    <property type="match status" value="1"/>
</dbReference>
<reference evidence="10" key="1">
    <citation type="submission" date="2020-02" db="EMBL/GenBank/DDBJ databases">
        <authorList>
            <person name="Meier V. D."/>
        </authorList>
    </citation>
    <scope>NUCLEOTIDE SEQUENCE</scope>
    <source>
        <strain evidence="10">AVDCRST_MAG33</strain>
    </source>
</reference>
<evidence type="ECO:0000256" key="9">
    <source>
        <dbReference type="SAM" id="MobiDB-lite"/>
    </source>
</evidence>
<dbReference type="InterPro" id="IPR002583">
    <property type="entry name" value="Ribosomal_bS20"/>
</dbReference>
<dbReference type="SUPFAM" id="SSF46992">
    <property type="entry name" value="Ribosomal protein S20"/>
    <property type="match status" value="1"/>
</dbReference>
<organism evidence="10">
    <name type="scientific">uncultured Thermomicrobiales bacterium</name>
    <dbReference type="NCBI Taxonomy" id="1645740"/>
    <lineage>
        <taxon>Bacteria</taxon>
        <taxon>Pseudomonadati</taxon>
        <taxon>Thermomicrobiota</taxon>
        <taxon>Thermomicrobia</taxon>
        <taxon>Thermomicrobiales</taxon>
        <taxon>environmental samples</taxon>
    </lineage>
</organism>
<dbReference type="AlphaFoldDB" id="A0A6J4V8W0"/>
<sequence>MANSKSARKRIRVAQRRHDSRRPYISACRTMVKKAVLAIQSGDESVASVAVVNAVRMLDRSAGKGIIHRNNAARRKSRLMHKYNSRTAAA</sequence>
<feature type="region of interest" description="Disordered" evidence="9">
    <location>
        <begin position="1"/>
        <end position="22"/>
    </location>
</feature>